<name>A0A1L9B829_9BACT</name>
<dbReference type="PROSITE" id="PS50035">
    <property type="entry name" value="PLD"/>
    <property type="match status" value="1"/>
</dbReference>
<dbReference type="InterPro" id="IPR001736">
    <property type="entry name" value="PLipase_D/transphosphatidylase"/>
</dbReference>
<dbReference type="STRING" id="83449.BON30_25180"/>
<keyword evidence="6" id="KW-0443">Lipid metabolism</keyword>
<evidence type="ECO:0000259" key="7">
    <source>
        <dbReference type="PROSITE" id="PS50035"/>
    </source>
</evidence>
<dbReference type="InterPro" id="IPR025202">
    <property type="entry name" value="PLD-like_dom"/>
</dbReference>
<keyword evidence="5" id="KW-0442">Lipid degradation</keyword>
<evidence type="ECO:0000256" key="4">
    <source>
        <dbReference type="ARBA" id="ARBA00022801"/>
    </source>
</evidence>
<evidence type="ECO:0000256" key="5">
    <source>
        <dbReference type="ARBA" id="ARBA00022963"/>
    </source>
</evidence>
<protein>
    <recommendedName>
        <fullName evidence="3">phospholipase D</fullName>
        <ecNumber evidence="3">3.1.4.4</ecNumber>
    </recommendedName>
</protein>
<comment type="similarity">
    <text evidence="2">Belongs to the phospholipase D family.</text>
</comment>
<organism evidence="8 9">
    <name type="scientific">Cystobacter ferrugineus</name>
    <dbReference type="NCBI Taxonomy" id="83449"/>
    <lineage>
        <taxon>Bacteria</taxon>
        <taxon>Pseudomonadati</taxon>
        <taxon>Myxococcota</taxon>
        <taxon>Myxococcia</taxon>
        <taxon>Myxococcales</taxon>
        <taxon>Cystobacterineae</taxon>
        <taxon>Archangiaceae</taxon>
        <taxon>Cystobacter</taxon>
    </lineage>
</organism>
<sequence>MRIKQRAGPLSVHATAGTHVVLLGINLREQNRAGLLGFAIERTDHTENERYWLRGFRTFADTEPHLTAGTSVSLREHPLQGFLWSDFTAKPDHRYTYRIVALRGHPKRLEESQEVEVQVTTEAEHDGTHSVHFNRGIAGSQAYAVRFGNRHPDDVPDGQAYTWLSRGLSEALSHFIAQAKDSSWGLRASVYEFTAAPILQAFARANAQGADVRIVFDAKRNQPPGADGEPHGNPRDRNLAAIAAAELQALAIPRERNTHSISHNKFIVLLHHGEPVAVLTGSTNLTPGGLYGHSNVAHVVRDPAVATAFLRYWEQLAGDPEARSLRQWTGQATPVPRVPPPRGCTPLFSPRASLEALKWYRDRIREARSGVFLTAAFGVNDLLEEVLAEDVDFPRYVLLDREDDNMELLRRDRDNRIAVGSVLGGDVLERWVRERTVPGLNGHVKYVHTKYLLIDPLDRVPLVITGSANFSDASTRDNDENMLVIRGDTRVADIYLGEFMRLFNHFYFRTAVANRPSPQRHLSPDDSWSRTYYAPGSFKSRERLLFAGETRSTRGAARNPAPGV</sequence>
<gene>
    <name evidence="8" type="ORF">BON30_25180</name>
</gene>
<dbReference type="Pfam" id="PF13091">
    <property type="entry name" value="PLDc_2"/>
    <property type="match status" value="2"/>
</dbReference>
<reference evidence="8 9" key="2">
    <citation type="submission" date="2016-12" db="EMBL/GenBank/DDBJ databases">
        <title>Draft Genome Sequence of Cystobacter ferrugineus Strain Cbfe23.</title>
        <authorList>
            <person name="Akbar S."/>
            <person name="Dowd S.E."/>
            <person name="Stevens D.C."/>
        </authorList>
    </citation>
    <scope>NUCLEOTIDE SEQUENCE [LARGE SCALE GENOMIC DNA]</scope>
    <source>
        <strain evidence="8 9">Cbfe23</strain>
    </source>
</reference>
<dbReference type="AlphaFoldDB" id="A0A1L9B829"/>
<dbReference type="GO" id="GO:0016042">
    <property type="term" value="P:lipid catabolic process"/>
    <property type="evidence" value="ECO:0007669"/>
    <property type="project" value="UniProtKB-KW"/>
</dbReference>
<comment type="caution">
    <text evidence="8">The sequence shown here is derived from an EMBL/GenBank/DDBJ whole genome shotgun (WGS) entry which is preliminary data.</text>
</comment>
<dbReference type="Gene3D" id="3.30.870.10">
    <property type="entry name" value="Endonuclease Chain A"/>
    <property type="match status" value="2"/>
</dbReference>
<keyword evidence="4" id="KW-0378">Hydrolase</keyword>
<reference evidence="9" key="1">
    <citation type="submission" date="2016-11" db="EMBL/GenBank/DDBJ databases">
        <authorList>
            <person name="Shukria A."/>
            <person name="Stevens D.C."/>
        </authorList>
    </citation>
    <scope>NUCLEOTIDE SEQUENCE [LARGE SCALE GENOMIC DNA]</scope>
    <source>
        <strain evidence="9">Cbfe23</strain>
    </source>
</reference>
<keyword evidence="9" id="KW-1185">Reference proteome</keyword>
<proteinExistence type="inferred from homology"/>
<evidence type="ECO:0000256" key="1">
    <source>
        <dbReference type="ARBA" id="ARBA00000798"/>
    </source>
</evidence>
<dbReference type="GO" id="GO:0006793">
    <property type="term" value="P:phosphorus metabolic process"/>
    <property type="evidence" value="ECO:0007669"/>
    <property type="project" value="UniProtKB-ARBA"/>
</dbReference>
<feature type="domain" description="PLD phosphodiesterase" evidence="7">
    <location>
        <begin position="443"/>
        <end position="474"/>
    </location>
</feature>
<dbReference type="GO" id="GO:0004630">
    <property type="term" value="F:phospholipase D activity"/>
    <property type="evidence" value="ECO:0007669"/>
    <property type="project" value="UniProtKB-EC"/>
</dbReference>
<dbReference type="GO" id="GO:0016891">
    <property type="term" value="F:RNA endonuclease activity producing 5'-phosphomonoesters, hydrolytic mechanism"/>
    <property type="evidence" value="ECO:0007669"/>
    <property type="project" value="TreeGrafter"/>
</dbReference>
<dbReference type="PANTHER" id="PTHR43856">
    <property type="entry name" value="CARDIOLIPIN HYDROLASE"/>
    <property type="match status" value="1"/>
</dbReference>
<dbReference type="Proteomes" id="UP000182229">
    <property type="component" value="Unassembled WGS sequence"/>
</dbReference>
<evidence type="ECO:0000313" key="9">
    <source>
        <dbReference type="Proteomes" id="UP000182229"/>
    </source>
</evidence>
<dbReference type="InterPro" id="IPR051406">
    <property type="entry name" value="PLD_domain"/>
</dbReference>
<evidence type="ECO:0000313" key="8">
    <source>
        <dbReference type="EMBL" id="OJH38419.1"/>
    </source>
</evidence>
<evidence type="ECO:0000256" key="3">
    <source>
        <dbReference type="ARBA" id="ARBA00012027"/>
    </source>
</evidence>
<dbReference type="EMBL" id="MPIN01000006">
    <property type="protein sequence ID" value="OJH38419.1"/>
    <property type="molecule type" value="Genomic_DNA"/>
</dbReference>
<dbReference type="RefSeq" id="WP_071900925.1">
    <property type="nucleotide sequence ID" value="NZ_MPIN01000006.1"/>
</dbReference>
<dbReference type="OrthoDB" id="9789376at2"/>
<dbReference type="SUPFAM" id="SSF56024">
    <property type="entry name" value="Phospholipase D/nuclease"/>
    <property type="match status" value="2"/>
</dbReference>
<evidence type="ECO:0000256" key="2">
    <source>
        <dbReference type="ARBA" id="ARBA00008664"/>
    </source>
</evidence>
<comment type="catalytic activity">
    <reaction evidence="1">
        <text>a 1,2-diacyl-sn-glycero-3-phosphocholine + H2O = a 1,2-diacyl-sn-glycero-3-phosphate + choline + H(+)</text>
        <dbReference type="Rhea" id="RHEA:14445"/>
        <dbReference type="ChEBI" id="CHEBI:15354"/>
        <dbReference type="ChEBI" id="CHEBI:15377"/>
        <dbReference type="ChEBI" id="CHEBI:15378"/>
        <dbReference type="ChEBI" id="CHEBI:57643"/>
        <dbReference type="ChEBI" id="CHEBI:58608"/>
        <dbReference type="EC" id="3.1.4.4"/>
    </reaction>
</comment>
<dbReference type="PANTHER" id="PTHR43856:SF1">
    <property type="entry name" value="MITOCHONDRIAL CARDIOLIPIN HYDROLASE"/>
    <property type="match status" value="1"/>
</dbReference>
<dbReference type="EC" id="3.1.4.4" evidence="3"/>
<dbReference type="CDD" id="cd09172">
    <property type="entry name" value="PLDc_Nuc_like_unchar1_1"/>
    <property type="match status" value="1"/>
</dbReference>
<evidence type="ECO:0000256" key="6">
    <source>
        <dbReference type="ARBA" id="ARBA00023098"/>
    </source>
</evidence>
<accession>A0A1L9B829</accession>